<dbReference type="Proteomes" id="UP000253551">
    <property type="component" value="Unassembled WGS sequence"/>
</dbReference>
<dbReference type="EMBL" id="PJQM01006171">
    <property type="protein sequence ID" value="RCH80119.1"/>
    <property type="molecule type" value="Genomic_DNA"/>
</dbReference>
<reference evidence="2 3" key="1">
    <citation type="journal article" date="2018" name="G3 (Bethesda)">
        <title>Phylogenetic and Phylogenomic Definition of Rhizopus Species.</title>
        <authorList>
            <person name="Gryganskyi A.P."/>
            <person name="Golan J."/>
            <person name="Dolatabadi S."/>
            <person name="Mondo S."/>
            <person name="Robb S."/>
            <person name="Idnurm A."/>
            <person name="Muszewska A."/>
            <person name="Steczkiewicz K."/>
            <person name="Masonjones S."/>
            <person name="Liao H.L."/>
            <person name="Gajdeczka M.T."/>
            <person name="Anike F."/>
            <person name="Vuek A."/>
            <person name="Anishchenko I.M."/>
            <person name="Voigt K."/>
            <person name="de Hoog G.S."/>
            <person name="Smith M.E."/>
            <person name="Heitman J."/>
            <person name="Vilgalys R."/>
            <person name="Stajich J.E."/>
        </authorList>
    </citation>
    <scope>NUCLEOTIDE SEQUENCE [LARGE SCALE GENOMIC DNA]</scope>
    <source>
        <strain evidence="2 3">LSU 92-RS-03</strain>
    </source>
</reference>
<evidence type="ECO:0000256" key="1">
    <source>
        <dbReference type="SAM" id="MobiDB-lite"/>
    </source>
</evidence>
<evidence type="ECO:0000313" key="3">
    <source>
        <dbReference type="Proteomes" id="UP000253551"/>
    </source>
</evidence>
<accession>A0A367IR59</accession>
<organism evidence="2 3">
    <name type="scientific">Rhizopus stolonifer</name>
    <name type="common">Rhizopus nigricans</name>
    <dbReference type="NCBI Taxonomy" id="4846"/>
    <lineage>
        <taxon>Eukaryota</taxon>
        <taxon>Fungi</taxon>
        <taxon>Fungi incertae sedis</taxon>
        <taxon>Mucoromycota</taxon>
        <taxon>Mucoromycotina</taxon>
        <taxon>Mucoromycetes</taxon>
        <taxon>Mucorales</taxon>
        <taxon>Mucorineae</taxon>
        <taxon>Rhizopodaceae</taxon>
        <taxon>Rhizopus</taxon>
    </lineage>
</organism>
<keyword evidence="3" id="KW-1185">Reference proteome</keyword>
<feature type="non-terminal residue" evidence="2">
    <location>
        <position position="83"/>
    </location>
</feature>
<proteinExistence type="predicted"/>
<feature type="compositionally biased region" description="Polar residues" evidence="1">
    <location>
        <begin position="1"/>
        <end position="15"/>
    </location>
</feature>
<dbReference type="AlphaFoldDB" id="A0A367IR59"/>
<protein>
    <submittedName>
        <fullName evidence="2">Uncharacterized protein</fullName>
    </submittedName>
</protein>
<sequence length="83" mass="9619">MENQQSTPMESNPTEDVNHDLKQTIPTNETQQVENPEIEEKPTKVACAKIELEARKYLMDQAKPVTIPSYTSWFKFAEIHQIE</sequence>
<feature type="compositionally biased region" description="Polar residues" evidence="1">
    <location>
        <begin position="24"/>
        <end position="34"/>
    </location>
</feature>
<feature type="region of interest" description="Disordered" evidence="1">
    <location>
        <begin position="1"/>
        <end position="40"/>
    </location>
</feature>
<name>A0A367IR59_RHIST</name>
<comment type="caution">
    <text evidence="2">The sequence shown here is derived from an EMBL/GenBank/DDBJ whole genome shotgun (WGS) entry which is preliminary data.</text>
</comment>
<gene>
    <name evidence="2" type="ORF">CU098_008533</name>
</gene>
<evidence type="ECO:0000313" key="2">
    <source>
        <dbReference type="EMBL" id="RCH80119.1"/>
    </source>
</evidence>
<dbReference type="STRING" id="4846.A0A367IR59"/>